<gene>
    <name evidence="1" type="ORF">FE257_008554</name>
</gene>
<evidence type="ECO:0000313" key="1">
    <source>
        <dbReference type="EMBL" id="KAF9888622.1"/>
    </source>
</evidence>
<accession>A0AAD4CLN6</accession>
<dbReference type="PANTHER" id="PTHR38797">
    <property type="entry name" value="NUCLEAR PORE COMPLEX PROTEIN NUP85-RELATED"/>
    <property type="match status" value="1"/>
</dbReference>
<evidence type="ECO:0000313" key="2">
    <source>
        <dbReference type="Proteomes" id="UP001194746"/>
    </source>
</evidence>
<proteinExistence type="predicted"/>
<sequence>MAALSFSQTVKSLSDEGLKASNLLDTYCQPSNNTTPASVAEEINRLAQGILHSAEPDIEEFLWEVWKVFITIAKQIPSDHESQERLVGVIAALTELCPTTIQIWGSDIRLWKDLPLLGPSMREAWISPTIDHTTPSEKPIEEWINLNSFAARLLARDYASWIQFPVWALRSALEEESSGAELDCNATVAAEWILQSAVQIYEKIATSPGEKEDRAMSVGPLYKGPQGVCPERWNFWKKRFGEIAGGQGVAGDKAVKAREVMERVERGA</sequence>
<comment type="caution">
    <text evidence="1">The sequence shown here is derived from an EMBL/GenBank/DDBJ whole genome shotgun (WGS) entry which is preliminary data.</text>
</comment>
<dbReference type="Proteomes" id="UP001194746">
    <property type="component" value="Unassembled WGS sequence"/>
</dbReference>
<reference evidence="1" key="2">
    <citation type="submission" date="2020-02" db="EMBL/GenBank/DDBJ databases">
        <authorList>
            <person name="Gilchrist C.L.M."/>
            <person name="Chooi Y.-H."/>
        </authorList>
    </citation>
    <scope>NUCLEOTIDE SEQUENCE</scope>
    <source>
        <strain evidence="1">MST-FP2251</strain>
    </source>
</reference>
<reference evidence="1" key="1">
    <citation type="journal article" date="2019" name="Beilstein J. Org. Chem.">
        <title>Nanangenines: drimane sesquiterpenoids as the dominant metabolite cohort of a novel Australian fungus, Aspergillus nanangensis.</title>
        <authorList>
            <person name="Lacey H.J."/>
            <person name="Gilchrist C.L.M."/>
            <person name="Crombie A."/>
            <person name="Kalaitzis J.A."/>
            <person name="Vuong D."/>
            <person name="Rutledge P.J."/>
            <person name="Turner P."/>
            <person name="Pitt J.I."/>
            <person name="Lacey E."/>
            <person name="Chooi Y.H."/>
            <person name="Piggott A.M."/>
        </authorList>
    </citation>
    <scope>NUCLEOTIDE SEQUENCE</scope>
    <source>
        <strain evidence="1">MST-FP2251</strain>
    </source>
</reference>
<protein>
    <submittedName>
        <fullName evidence="1">Uncharacterized protein</fullName>
    </submittedName>
</protein>
<dbReference type="InterPro" id="IPR022085">
    <property type="entry name" value="OpdG"/>
</dbReference>
<dbReference type="EMBL" id="VCAU01000045">
    <property type="protein sequence ID" value="KAF9888622.1"/>
    <property type="molecule type" value="Genomic_DNA"/>
</dbReference>
<dbReference type="PANTHER" id="PTHR38797:SF4">
    <property type="entry name" value="NUCLEAR PORE COMPLEX PROTEIN NUP85"/>
    <property type="match status" value="1"/>
</dbReference>
<organism evidence="1 2">
    <name type="scientific">Aspergillus nanangensis</name>
    <dbReference type="NCBI Taxonomy" id="2582783"/>
    <lineage>
        <taxon>Eukaryota</taxon>
        <taxon>Fungi</taxon>
        <taxon>Dikarya</taxon>
        <taxon>Ascomycota</taxon>
        <taxon>Pezizomycotina</taxon>
        <taxon>Eurotiomycetes</taxon>
        <taxon>Eurotiomycetidae</taxon>
        <taxon>Eurotiales</taxon>
        <taxon>Aspergillaceae</taxon>
        <taxon>Aspergillus</taxon>
        <taxon>Aspergillus subgen. Circumdati</taxon>
    </lineage>
</organism>
<dbReference type="Pfam" id="PF12311">
    <property type="entry name" value="DUF3632"/>
    <property type="match status" value="1"/>
</dbReference>
<dbReference type="InterPro" id="IPR053204">
    <property type="entry name" value="Oxopyrrolidines_Biosynth-assoc"/>
</dbReference>
<keyword evidence="2" id="KW-1185">Reference proteome</keyword>
<name>A0AAD4CLN6_ASPNN</name>
<dbReference type="AlphaFoldDB" id="A0AAD4CLN6"/>